<comment type="caution">
    <text evidence="1">The sequence shown here is derived from an EMBL/GenBank/DDBJ whole genome shotgun (WGS) entry which is preliminary data.</text>
</comment>
<dbReference type="GeneID" id="29858303"/>
<gene>
    <name evidence="1" type="ORF">F933_03398</name>
</gene>
<dbReference type="STRING" id="262668.GCA_000931715_00117"/>
<dbReference type="AlphaFoldDB" id="N9DYK2"/>
<sequence>MKINTHEIFKTINHEHIGKDLKEILISECKDGRWFVENNWCDKDFENFEGISNPHILPYVTPKFFSNENEVVDFAVKILSAVISDFTYDYGE</sequence>
<proteinExistence type="predicted"/>
<protein>
    <submittedName>
        <fullName evidence="1">Uncharacterized protein</fullName>
    </submittedName>
</protein>
<evidence type="ECO:0000313" key="1">
    <source>
        <dbReference type="EMBL" id="ENW02992.1"/>
    </source>
</evidence>
<reference evidence="1 2" key="1">
    <citation type="submission" date="2013-02" db="EMBL/GenBank/DDBJ databases">
        <title>The Genome Sequence of Acinetobacter beijerinckii CIP 110307.</title>
        <authorList>
            <consortium name="The Broad Institute Genome Sequencing Platform"/>
            <consortium name="The Broad Institute Genome Sequencing Center for Infectious Disease"/>
            <person name="Cerqueira G."/>
            <person name="Feldgarden M."/>
            <person name="Courvalin P."/>
            <person name="Perichon B."/>
            <person name="Grillot-Courvalin C."/>
            <person name="Clermont D."/>
            <person name="Rocha E."/>
            <person name="Yoon E.-J."/>
            <person name="Nemec A."/>
            <person name="Walker B."/>
            <person name="Young S.K."/>
            <person name="Zeng Q."/>
            <person name="Gargeya S."/>
            <person name="Fitzgerald M."/>
            <person name="Haas B."/>
            <person name="Abouelleil A."/>
            <person name="Alvarado L."/>
            <person name="Arachchi H.M."/>
            <person name="Berlin A.M."/>
            <person name="Chapman S.B."/>
            <person name="Dewar J."/>
            <person name="Goldberg J."/>
            <person name="Griggs A."/>
            <person name="Gujja S."/>
            <person name="Hansen M."/>
            <person name="Howarth C."/>
            <person name="Imamovic A."/>
            <person name="Larimer J."/>
            <person name="McCowan C."/>
            <person name="Murphy C."/>
            <person name="Neiman D."/>
            <person name="Pearson M."/>
            <person name="Priest M."/>
            <person name="Roberts A."/>
            <person name="Saif S."/>
            <person name="Shea T."/>
            <person name="Sisk P."/>
            <person name="Sykes S."/>
            <person name="Wortman J."/>
            <person name="Nusbaum C."/>
            <person name="Birren B."/>
        </authorList>
    </citation>
    <scope>NUCLEOTIDE SEQUENCE [LARGE SCALE GENOMIC DNA]</scope>
    <source>
        <strain evidence="1 2">CIP 110307</strain>
    </source>
</reference>
<evidence type="ECO:0000313" key="2">
    <source>
        <dbReference type="Proteomes" id="UP000017670"/>
    </source>
</evidence>
<dbReference type="EMBL" id="APQL01000013">
    <property type="protein sequence ID" value="ENW02992.1"/>
    <property type="molecule type" value="Genomic_DNA"/>
</dbReference>
<organism evidence="1 2">
    <name type="scientific">Acinetobacter beijerinckii CIP 110307</name>
    <dbReference type="NCBI Taxonomy" id="1217648"/>
    <lineage>
        <taxon>Bacteria</taxon>
        <taxon>Pseudomonadati</taxon>
        <taxon>Pseudomonadota</taxon>
        <taxon>Gammaproteobacteria</taxon>
        <taxon>Moraxellales</taxon>
        <taxon>Moraxellaceae</taxon>
        <taxon>Acinetobacter</taxon>
    </lineage>
</organism>
<name>N9DYK2_9GAMM</name>
<dbReference type="HOGENOM" id="CLU_177685_0_0_6"/>
<dbReference type="RefSeq" id="WP_005063414.1">
    <property type="nucleotide sequence ID" value="NZ_KB849767.1"/>
</dbReference>
<keyword evidence="2" id="KW-1185">Reference proteome</keyword>
<dbReference type="PATRIC" id="fig|1217648.3.peg.3304"/>
<dbReference type="Proteomes" id="UP000017670">
    <property type="component" value="Unassembled WGS sequence"/>
</dbReference>
<accession>N9DYK2</accession>